<name>B4QK69_DROSI</name>
<organism evidence="2 3">
    <name type="scientific">Drosophila simulans</name>
    <name type="common">Fruit fly</name>
    <dbReference type="NCBI Taxonomy" id="7240"/>
    <lineage>
        <taxon>Eukaryota</taxon>
        <taxon>Metazoa</taxon>
        <taxon>Ecdysozoa</taxon>
        <taxon>Arthropoda</taxon>
        <taxon>Hexapoda</taxon>
        <taxon>Insecta</taxon>
        <taxon>Pterygota</taxon>
        <taxon>Neoptera</taxon>
        <taxon>Endopterygota</taxon>
        <taxon>Diptera</taxon>
        <taxon>Brachycera</taxon>
        <taxon>Muscomorpha</taxon>
        <taxon>Ephydroidea</taxon>
        <taxon>Drosophilidae</taxon>
        <taxon>Drosophila</taxon>
        <taxon>Sophophora</taxon>
    </lineage>
</organism>
<feature type="compositionally biased region" description="Polar residues" evidence="1">
    <location>
        <begin position="154"/>
        <end position="170"/>
    </location>
</feature>
<evidence type="ECO:0000313" key="2">
    <source>
        <dbReference type="EMBL" id="EDX11406.1"/>
    </source>
</evidence>
<evidence type="ECO:0000313" key="3">
    <source>
        <dbReference type="Proteomes" id="UP000000304"/>
    </source>
</evidence>
<gene>
    <name evidence="2" type="primary">Dsim\GD12104</name>
    <name evidence="2" type="ORF">Dsim_GD12104</name>
</gene>
<dbReference type="AlphaFoldDB" id="B4QK69"/>
<proteinExistence type="predicted"/>
<dbReference type="Proteomes" id="UP000000304">
    <property type="component" value="Chromosome 3L"/>
</dbReference>
<reference evidence="2 3" key="1">
    <citation type="journal article" date="2007" name="Nature">
        <title>Evolution of genes and genomes on the Drosophila phylogeny.</title>
        <authorList>
            <consortium name="Drosophila 12 Genomes Consortium"/>
            <person name="Clark A.G."/>
            <person name="Eisen M.B."/>
            <person name="Smith D.R."/>
            <person name="Bergman C.M."/>
            <person name="Oliver B."/>
            <person name="Markow T.A."/>
            <person name="Kaufman T.C."/>
            <person name="Kellis M."/>
            <person name="Gelbart W."/>
            <person name="Iyer V.N."/>
            <person name="Pollard D.A."/>
            <person name="Sackton T.B."/>
            <person name="Larracuente A.M."/>
            <person name="Singh N.D."/>
            <person name="Abad J.P."/>
            <person name="Abt D.N."/>
            <person name="Adryan B."/>
            <person name="Aguade M."/>
            <person name="Akashi H."/>
            <person name="Anderson W.W."/>
            <person name="Aquadro C.F."/>
            <person name="Ardell D.H."/>
            <person name="Arguello R."/>
            <person name="Artieri C.G."/>
            <person name="Barbash D.A."/>
            <person name="Barker D."/>
            <person name="Barsanti P."/>
            <person name="Batterham P."/>
            <person name="Batzoglou S."/>
            <person name="Begun D."/>
            <person name="Bhutkar A."/>
            <person name="Blanco E."/>
            <person name="Bosak S.A."/>
            <person name="Bradley R.K."/>
            <person name="Brand A.D."/>
            <person name="Brent M.R."/>
            <person name="Brooks A.N."/>
            <person name="Brown R.H."/>
            <person name="Butlin R.K."/>
            <person name="Caggese C."/>
            <person name="Calvi B.R."/>
            <person name="Bernardo de Carvalho A."/>
            <person name="Caspi A."/>
            <person name="Castrezana S."/>
            <person name="Celniker S.E."/>
            <person name="Chang J.L."/>
            <person name="Chapple C."/>
            <person name="Chatterji S."/>
            <person name="Chinwalla A."/>
            <person name="Civetta A."/>
            <person name="Clifton S.W."/>
            <person name="Comeron J.M."/>
            <person name="Costello J.C."/>
            <person name="Coyne J.A."/>
            <person name="Daub J."/>
            <person name="David R.G."/>
            <person name="Delcher A.L."/>
            <person name="Delehaunty K."/>
            <person name="Do C.B."/>
            <person name="Ebling H."/>
            <person name="Edwards K."/>
            <person name="Eickbush T."/>
            <person name="Evans J.D."/>
            <person name="Filipski A."/>
            <person name="Findeiss S."/>
            <person name="Freyhult E."/>
            <person name="Fulton L."/>
            <person name="Fulton R."/>
            <person name="Garcia A.C."/>
            <person name="Gardiner A."/>
            <person name="Garfield D.A."/>
            <person name="Garvin B.E."/>
            <person name="Gibson G."/>
            <person name="Gilbert D."/>
            <person name="Gnerre S."/>
            <person name="Godfrey J."/>
            <person name="Good R."/>
            <person name="Gotea V."/>
            <person name="Gravely B."/>
            <person name="Greenberg A.J."/>
            <person name="Griffiths-Jones S."/>
            <person name="Gross S."/>
            <person name="Guigo R."/>
            <person name="Gustafson E.A."/>
            <person name="Haerty W."/>
            <person name="Hahn M.W."/>
            <person name="Halligan D.L."/>
            <person name="Halpern A.L."/>
            <person name="Halter G.M."/>
            <person name="Han M.V."/>
            <person name="Heger A."/>
            <person name="Hillier L."/>
            <person name="Hinrichs A.S."/>
            <person name="Holmes I."/>
            <person name="Hoskins R.A."/>
            <person name="Hubisz M.J."/>
            <person name="Hultmark D."/>
            <person name="Huntley M.A."/>
            <person name="Jaffe D.B."/>
            <person name="Jagadeeshan S."/>
            <person name="Jeck W.R."/>
            <person name="Johnson J."/>
            <person name="Jones C.D."/>
            <person name="Jordan W.C."/>
            <person name="Karpen G.H."/>
            <person name="Kataoka E."/>
            <person name="Keightley P.D."/>
            <person name="Kheradpour P."/>
            <person name="Kirkness E.F."/>
            <person name="Koerich L.B."/>
            <person name="Kristiansen K."/>
            <person name="Kudrna D."/>
            <person name="Kulathinal R.J."/>
            <person name="Kumar S."/>
            <person name="Kwok R."/>
            <person name="Lander E."/>
            <person name="Langley C.H."/>
            <person name="Lapoint R."/>
            <person name="Lazzaro B.P."/>
            <person name="Lee S.J."/>
            <person name="Levesque L."/>
            <person name="Li R."/>
            <person name="Lin C.F."/>
            <person name="Lin M.F."/>
            <person name="Lindblad-Toh K."/>
            <person name="Llopart A."/>
            <person name="Long M."/>
            <person name="Low L."/>
            <person name="Lozovsky E."/>
            <person name="Lu J."/>
            <person name="Luo M."/>
            <person name="Machado C.A."/>
            <person name="Makalowski W."/>
            <person name="Marzo M."/>
            <person name="Matsuda M."/>
            <person name="Matzkin L."/>
            <person name="McAllister B."/>
            <person name="McBride C.S."/>
            <person name="McKernan B."/>
            <person name="McKernan K."/>
            <person name="Mendez-Lago M."/>
            <person name="Minx P."/>
            <person name="Mollenhauer M.U."/>
            <person name="Montooth K."/>
            <person name="Mount S.M."/>
            <person name="Mu X."/>
            <person name="Myers E."/>
            <person name="Negre B."/>
            <person name="Newfeld S."/>
            <person name="Nielsen R."/>
            <person name="Noor M.A."/>
            <person name="O'Grady P."/>
            <person name="Pachter L."/>
            <person name="Papaceit M."/>
            <person name="Parisi M.J."/>
            <person name="Parisi M."/>
            <person name="Parts L."/>
            <person name="Pedersen J.S."/>
            <person name="Pesole G."/>
            <person name="Phillippy A.M."/>
            <person name="Ponting C.P."/>
            <person name="Pop M."/>
            <person name="Porcelli D."/>
            <person name="Powell J.R."/>
            <person name="Prohaska S."/>
            <person name="Pruitt K."/>
            <person name="Puig M."/>
            <person name="Quesneville H."/>
            <person name="Ram K.R."/>
            <person name="Rand D."/>
            <person name="Rasmussen M.D."/>
            <person name="Reed L.K."/>
            <person name="Reenan R."/>
            <person name="Reily A."/>
            <person name="Remington K.A."/>
            <person name="Rieger T.T."/>
            <person name="Ritchie M.G."/>
            <person name="Robin C."/>
            <person name="Rogers Y.H."/>
            <person name="Rohde C."/>
            <person name="Rozas J."/>
            <person name="Rubenfield M.J."/>
            <person name="Ruiz A."/>
            <person name="Russo S."/>
            <person name="Salzberg S.L."/>
            <person name="Sanchez-Gracia A."/>
            <person name="Saranga D.J."/>
            <person name="Sato H."/>
            <person name="Schaeffer S.W."/>
            <person name="Schatz M.C."/>
            <person name="Schlenke T."/>
            <person name="Schwartz R."/>
            <person name="Segarra C."/>
            <person name="Singh R.S."/>
            <person name="Sirot L."/>
            <person name="Sirota M."/>
            <person name="Sisneros N.B."/>
            <person name="Smith C.D."/>
            <person name="Smith T.F."/>
            <person name="Spieth J."/>
            <person name="Stage D.E."/>
            <person name="Stark A."/>
            <person name="Stephan W."/>
            <person name="Strausberg R.L."/>
            <person name="Strempel S."/>
            <person name="Sturgill D."/>
            <person name="Sutton G."/>
            <person name="Sutton G.G."/>
            <person name="Tao W."/>
            <person name="Teichmann S."/>
            <person name="Tobari Y.N."/>
            <person name="Tomimura Y."/>
            <person name="Tsolas J.M."/>
            <person name="Valente V.L."/>
            <person name="Venter E."/>
            <person name="Venter J.C."/>
            <person name="Vicario S."/>
            <person name="Vieira F.G."/>
            <person name="Vilella A.J."/>
            <person name="Villasante A."/>
            <person name="Walenz B."/>
            <person name="Wang J."/>
            <person name="Wasserman M."/>
            <person name="Watts T."/>
            <person name="Wilson D."/>
            <person name="Wilson R.K."/>
            <person name="Wing R.A."/>
            <person name="Wolfner M.F."/>
            <person name="Wong A."/>
            <person name="Wong G.K."/>
            <person name="Wu C.I."/>
            <person name="Wu G."/>
            <person name="Yamamoto D."/>
            <person name="Yang H.P."/>
            <person name="Yang S.P."/>
            <person name="Yorke J.A."/>
            <person name="Yoshida K."/>
            <person name="Zdobnov E."/>
            <person name="Zhang P."/>
            <person name="Zhang Y."/>
            <person name="Zimin A.V."/>
            <person name="Baldwin J."/>
            <person name="Abdouelleil A."/>
            <person name="Abdulkadir J."/>
            <person name="Abebe A."/>
            <person name="Abera B."/>
            <person name="Abreu J."/>
            <person name="Acer S.C."/>
            <person name="Aftuck L."/>
            <person name="Alexander A."/>
            <person name="An P."/>
            <person name="Anderson E."/>
            <person name="Anderson S."/>
            <person name="Arachi H."/>
            <person name="Azer M."/>
            <person name="Bachantsang P."/>
            <person name="Barry A."/>
            <person name="Bayul T."/>
            <person name="Berlin A."/>
            <person name="Bessette D."/>
            <person name="Bloom T."/>
            <person name="Blye J."/>
            <person name="Boguslavskiy L."/>
            <person name="Bonnet C."/>
            <person name="Boukhgalter B."/>
            <person name="Bourzgui I."/>
            <person name="Brown A."/>
            <person name="Cahill P."/>
            <person name="Channer S."/>
            <person name="Cheshatsang Y."/>
            <person name="Chuda L."/>
            <person name="Citroen M."/>
            <person name="Collymore A."/>
            <person name="Cooke P."/>
            <person name="Costello M."/>
            <person name="D'Aco K."/>
            <person name="Daza R."/>
            <person name="De Haan G."/>
            <person name="DeGray S."/>
            <person name="DeMaso C."/>
            <person name="Dhargay N."/>
            <person name="Dooley K."/>
            <person name="Dooley E."/>
            <person name="Doricent M."/>
            <person name="Dorje P."/>
            <person name="Dorjee K."/>
            <person name="Dupes A."/>
            <person name="Elong R."/>
            <person name="Falk J."/>
            <person name="Farina A."/>
            <person name="Faro S."/>
            <person name="Ferguson D."/>
            <person name="Fisher S."/>
            <person name="Foley C.D."/>
            <person name="Franke A."/>
            <person name="Friedrich D."/>
            <person name="Gadbois L."/>
            <person name="Gearin G."/>
            <person name="Gearin C.R."/>
            <person name="Giannoukos G."/>
            <person name="Goode T."/>
            <person name="Graham J."/>
            <person name="Grandbois E."/>
            <person name="Grewal S."/>
            <person name="Gyaltsen K."/>
            <person name="Hafez N."/>
            <person name="Hagos B."/>
            <person name="Hall J."/>
            <person name="Henson C."/>
            <person name="Hollinger A."/>
            <person name="Honan T."/>
            <person name="Huard M.D."/>
            <person name="Hughes L."/>
            <person name="Hurhula B."/>
            <person name="Husby M.E."/>
            <person name="Kamat A."/>
            <person name="Kanga B."/>
            <person name="Kashin S."/>
            <person name="Khazanovich D."/>
            <person name="Kisner P."/>
            <person name="Lance K."/>
            <person name="Lara M."/>
            <person name="Lee W."/>
            <person name="Lennon N."/>
            <person name="Letendre F."/>
            <person name="LeVine R."/>
            <person name="Lipovsky A."/>
            <person name="Liu X."/>
            <person name="Liu J."/>
            <person name="Liu S."/>
            <person name="Lokyitsang T."/>
            <person name="Lokyitsang Y."/>
            <person name="Lubonja R."/>
            <person name="Lui A."/>
            <person name="MacDonald P."/>
            <person name="Magnisalis V."/>
            <person name="Maru K."/>
            <person name="Matthews C."/>
            <person name="McCusker W."/>
            <person name="McDonough S."/>
            <person name="Mehta T."/>
            <person name="Meldrim J."/>
            <person name="Meneus L."/>
            <person name="Mihai O."/>
            <person name="Mihalev A."/>
            <person name="Mihova T."/>
            <person name="Mittelman R."/>
            <person name="Mlenga V."/>
            <person name="Montmayeur A."/>
            <person name="Mulrain L."/>
            <person name="Navidi A."/>
            <person name="Naylor J."/>
            <person name="Negash T."/>
            <person name="Nguyen T."/>
            <person name="Nguyen N."/>
            <person name="Nicol R."/>
            <person name="Norbu C."/>
            <person name="Norbu N."/>
            <person name="Novod N."/>
            <person name="O'Neill B."/>
            <person name="Osman S."/>
            <person name="Markiewicz E."/>
            <person name="Oyono O.L."/>
            <person name="Patti C."/>
            <person name="Phunkhang P."/>
            <person name="Pierre F."/>
            <person name="Priest M."/>
            <person name="Raghuraman S."/>
            <person name="Rege F."/>
            <person name="Reyes R."/>
            <person name="Rise C."/>
            <person name="Rogov P."/>
            <person name="Ross K."/>
            <person name="Ryan E."/>
            <person name="Settipalli S."/>
            <person name="Shea T."/>
            <person name="Sherpa N."/>
            <person name="Shi L."/>
            <person name="Shih D."/>
            <person name="Sparrow T."/>
            <person name="Spaulding J."/>
            <person name="Stalker J."/>
            <person name="Stange-Thomann N."/>
            <person name="Stavropoulos S."/>
            <person name="Stone C."/>
            <person name="Strader C."/>
            <person name="Tesfaye S."/>
            <person name="Thomson T."/>
            <person name="Thoulutsang Y."/>
            <person name="Thoulutsang D."/>
            <person name="Topham K."/>
            <person name="Topping I."/>
            <person name="Tsamla T."/>
            <person name="Vassiliev H."/>
            <person name="Vo A."/>
            <person name="Wangchuk T."/>
            <person name="Wangdi T."/>
            <person name="Weiand M."/>
            <person name="Wilkinson J."/>
            <person name="Wilson A."/>
            <person name="Yadav S."/>
            <person name="Young G."/>
            <person name="Yu Q."/>
            <person name="Zembek L."/>
            <person name="Zhong D."/>
            <person name="Zimmer A."/>
            <person name="Zwirko Z."/>
            <person name="Jaffe D.B."/>
            <person name="Alvarez P."/>
            <person name="Brockman W."/>
            <person name="Butler J."/>
            <person name="Chin C."/>
            <person name="Gnerre S."/>
            <person name="Grabherr M."/>
            <person name="Kleber M."/>
            <person name="Mauceli E."/>
            <person name="MacCallum I."/>
        </authorList>
    </citation>
    <scope>NUCLEOTIDE SEQUENCE [LARGE SCALE GENOMIC DNA]</scope>
    <source>
        <strain evidence="3">white501</strain>
    </source>
</reference>
<keyword evidence="3" id="KW-1185">Reference proteome</keyword>
<feature type="region of interest" description="Disordered" evidence="1">
    <location>
        <begin position="95"/>
        <end position="170"/>
    </location>
</feature>
<protein>
    <submittedName>
        <fullName evidence="2">GD12104</fullName>
    </submittedName>
</protein>
<dbReference type="HOGENOM" id="CLU_1572293_0_0_1"/>
<dbReference type="EMBL" id="CM000363">
    <property type="protein sequence ID" value="EDX11406.1"/>
    <property type="molecule type" value="Genomic_DNA"/>
</dbReference>
<evidence type="ECO:0000256" key="1">
    <source>
        <dbReference type="SAM" id="MobiDB-lite"/>
    </source>
</evidence>
<accession>B4QK69</accession>
<dbReference type="PhylomeDB" id="B4QK69"/>
<sequence length="170" mass="17725">MQPTLECSILGSWYASEIPNVFADLDGGTDDAGGGAAAAALSCSRVPRIMATSPCQTQRLCRGPPPAHLLLLLWRGEGQGDGPGRSCTTWRDWSCGRLDGSNGSNGKDKRQRGGETSTERACPQCDISGLPTGHNCPNDPRDLDEAPGPGAGQSGHSTHNKPSSPSQTAR</sequence>